<evidence type="ECO:0000313" key="21">
    <source>
        <dbReference type="Ensembl" id="ENSPKIP00000018506.1"/>
    </source>
</evidence>
<dbReference type="InterPro" id="IPR052418">
    <property type="entry name" value="Apolipoprotein_B"/>
</dbReference>
<keyword evidence="5" id="KW-0963">Cytoplasm</keyword>
<evidence type="ECO:0000256" key="13">
    <source>
        <dbReference type="ARBA" id="ARBA00023055"/>
    </source>
</evidence>
<dbReference type="AlphaFoldDB" id="A0A3B3RLB7"/>
<proteinExistence type="predicted"/>
<dbReference type="STRING" id="1676925.ENSPKIP00000018506"/>
<keyword evidence="6" id="KW-0162">Chylomicron</keyword>
<keyword evidence="10" id="KW-0551">Lipid droplet</keyword>
<dbReference type="PANTHER" id="PTHR13769">
    <property type="entry name" value="APOLIPOPROTEIN B"/>
    <property type="match status" value="1"/>
</dbReference>
<evidence type="ECO:0000256" key="6">
    <source>
        <dbReference type="ARBA" id="ARBA00022513"/>
    </source>
</evidence>
<evidence type="ECO:0000259" key="20">
    <source>
        <dbReference type="PROSITE" id="PS51211"/>
    </source>
</evidence>
<feature type="chain" id="PRO_5017472450" description="Vitellogenin domain-containing protein" evidence="19">
    <location>
        <begin position="20"/>
        <end position="392"/>
    </location>
</feature>
<evidence type="ECO:0000256" key="16">
    <source>
        <dbReference type="ARBA" id="ARBA00023221"/>
    </source>
</evidence>
<dbReference type="GO" id="GO:0008201">
    <property type="term" value="F:heparin binding"/>
    <property type="evidence" value="ECO:0007669"/>
    <property type="project" value="UniProtKB-KW"/>
</dbReference>
<dbReference type="SUPFAM" id="SSF56968">
    <property type="entry name" value="Lipovitellin-phosvitin complex, beta-sheet shell regions"/>
    <property type="match status" value="1"/>
</dbReference>
<evidence type="ECO:0000256" key="8">
    <source>
        <dbReference type="ARBA" id="ARBA00022548"/>
    </source>
</evidence>
<keyword evidence="14" id="KW-0443">Lipid metabolism</keyword>
<feature type="domain" description="Vitellogenin" evidence="20">
    <location>
        <begin position="27"/>
        <end position="392"/>
    </location>
</feature>
<keyword evidence="13" id="KW-0445">Lipid transport</keyword>
<reference evidence="21" key="1">
    <citation type="submission" date="2025-08" db="UniProtKB">
        <authorList>
            <consortium name="Ensembl"/>
        </authorList>
    </citation>
    <scope>IDENTIFICATION</scope>
</reference>
<keyword evidence="17" id="KW-0850">VLDL</keyword>
<evidence type="ECO:0000256" key="3">
    <source>
        <dbReference type="ARBA" id="ARBA00004613"/>
    </source>
</evidence>
<keyword evidence="7" id="KW-0964">Secreted</keyword>
<dbReference type="GO" id="GO:0042632">
    <property type="term" value="P:cholesterol homeostasis"/>
    <property type="evidence" value="ECO:0007669"/>
    <property type="project" value="TreeGrafter"/>
</dbReference>
<keyword evidence="22" id="KW-1185">Reference proteome</keyword>
<dbReference type="GO" id="GO:0008203">
    <property type="term" value="P:cholesterol metabolic process"/>
    <property type="evidence" value="ECO:0007669"/>
    <property type="project" value="UniProtKB-KW"/>
</dbReference>
<dbReference type="InterPro" id="IPR015816">
    <property type="entry name" value="Vitellinogen_b-sht_N"/>
</dbReference>
<dbReference type="GO" id="GO:0042953">
    <property type="term" value="P:lipoprotein transport"/>
    <property type="evidence" value="ECO:0007669"/>
    <property type="project" value="TreeGrafter"/>
</dbReference>
<dbReference type="PROSITE" id="PS51211">
    <property type="entry name" value="VITELLOGENIN"/>
    <property type="match status" value="1"/>
</dbReference>
<keyword evidence="11" id="KW-0427">LDL</keyword>
<dbReference type="GO" id="GO:0030301">
    <property type="term" value="P:cholesterol transport"/>
    <property type="evidence" value="ECO:0007669"/>
    <property type="project" value="TreeGrafter"/>
</dbReference>
<comment type="subcellular location">
    <subcellularLocation>
        <location evidence="1">Cytoplasm</location>
    </subcellularLocation>
    <subcellularLocation>
        <location evidence="2">Lipid droplet</location>
    </subcellularLocation>
    <subcellularLocation>
        <location evidence="3">Secreted</location>
    </subcellularLocation>
</comment>
<dbReference type="Pfam" id="PF01347">
    <property type="entry name" value="Vitellogenin_N"/>
    <property type="match status" value="1"/>
</dbReference>
<dbReference type="InterPro" id="IPR015819">
    <property type="entry name" value="Lipid_transp_b-sht_shell"/>
</dbReference>
<name>A0A3B3RLB7_9TELE</name>
<dbReference type="GO" id="GO:0034362">
    <property type="term" value="C:low-density lipoprotein particle"/>
    <property type="evidence" value="ECO:0007669"/>
    <property type="project" value="UniProtKB-KW"/>
</dbReference>
<evidence type="ECO:0000256" key="14">
    <source>
        <dbReference type="ARBA" id="ARBA00023098"/>
    </source>
</evidence>
<evidence type="ECO:0000256" key="12">
    <source>
        <dbReference type="ARBA" id="ARBA00022729"/>
    </source>
</evidence>
<keyword evidence="12 19" id="KW-0732">Signal</keyword>
<keyword evidence="15" id="KW-1207">Sterol metabolism</keyword>
<evidence type="ECO:0000256" key="19">
    <source>
        <dbReference type="SAM" id="SignalP"/>
    </source>
</evidence>
<evidence type="ECO:0000313" key="22">
    <source>
        <dbReference type="Proteomes" id="UP000261540"/>
    </source>
</evidence>
<evidence type="ECO:0000256" key="17">
    <source>
        <dbReference type="ARBA" id="ARBA00023313"/>
    </source>
</evidence>
<dbReference type="Proteomes" id="UP000261540">
    <property type="component" value="Unplaced"/>
</dbReference>
<dbReference type="GO" id="GO:0005737">
    <property type="term" value="C:cytoplasm"/>
    <property type="evidence" value="ECO:0007669"/>
    <property type="project" value="UniProtKB-SubCell"/>
</dbReference>
<evidence type="ECO:0000256" key="7">
    <source>
        <dbReference type="ARBA" id="ARBA00022525"/>
    </source>
</evidence>
<keyword evidence="9" id="KW-0358">Heparin-binding</keyword>
<dbReference type="GO" id="GO:0006642">
    <property type="term" value="P:triglyceride mobilization"/>
    <property type="evidence" value="ECO:0007669"/>
    <property type="project" value="TreeGrafter"/>
</dbReference>
<feature type="signal peptide" evidence="19">
    <location>
        <begin position="1"/>
        <end position="19"/>
    </location>
</feature>
<dbReference type="GO" id="GO:0050750">
    <property type="term" value="F:low-density lipoprotein particle receptor binding"/>
    <property type="evidence" value="ECO:0007669"/>
    <property type="project" value="TreeGrafter"/>
</dbReference>
<evidence type="ECO:0000256" key="1">
    <source>
        <dbReference type="ARBA" id="ARBA00004496"/>
    </source>
</evidence>
<keyword evidence="8" id="KW-0153">Cholesterol metabolism</keyword>
<dbReference type="PANTHER" id="PTHR13769:SF1">
    <property type="entry name" value="APOLIPOPROTEIN B-100"/>
    <property type="match status" value="1"/>
</dbReference>
<dbReference type="Ensembl" id="ENSPKIT00000042920.1">
    <property type="protein sequence ID" value="ENSPKIP00000018506.1"/>
    <property type="gene ID" value="ENSPKIG00000004037.1"/>
</dbReference>
<evidence type="ECO:0000256" key="5">
    <source>
        <dbReference type="ARBA" id="ARBA00022490"/>
    </source>
</evidence>
<keyword evidence="4" id="KW-0813">Transport</keyword>
<dbReference type="InterPro" id="IPR011030">
    <property type="entry name" value="Lipovitellin_superhlx_dom"/>
</dbReference>
<evidence type="ECO:0000256" key="4">
    <source>
        <dbReference type="ARBA" id="ARBA00022448"/>
    </source>
</evidence>
<evidence type="ECO:0000256" key="11">
    <source>
        <dbReference type="ARBA" id="ARBA00022710"/>
    </source>
</evidence>
<keyword evidence="16" id="KW-0753">Steroid metabolism</keyword>
<dbReference type="GeneTree" id="ENSGT00590000083139"/>
<dbReference type="GO" id="GO:0034361">
    <property type="term" value="C:very-low-density lipoprotein particle"/>
    <property type="evidence" value="ECO:0007669"/>
    <property type="project" value="UniProtKB-KW"/>
</dbReference>
<evidence type="ECO:0000256" key="10">
    <source>
        <dbReference type="ARBA" id="ARBA00022677"/>
    </source>
</evidence>
<comment type="caution">
    <text evidence="18">Lacks conserved residue(s) required for the propagation of feature annotation.</text>
</comment>
<dbReference type="Gene3D" id="1.25.10.20">
    <property type="entry name" value="Vitellinogen, superhelical"/>
    <property type="match status" value="1"/>
</dbReference>
<dbReference type="GO" id="GO:0120020">
    <property type="term" value="F:cholesterol transfer activity"/>
    <property type="evidence" value="ECO:0007669"/>
    <property type="project" value="TreeGrafter"/>
</dbReference>
<dbReference type="Gene3D" id="2.30.230.10">
    <property type="entry name" value="Lipovitellin, beta-sheet shell regions, chain A"/>
    <property type="match status" value="1"/>
</dbReference>
<dbReference type="InterPro" id="IPR001747">
    <property type="entry name" value="Vitellogenin_N"/>
</dbReference>
<sequence>MGGTELSLLLLLIPPLVHLRSPLANTFKTFKKYEYEYTAETENGVTGTTGLTNGPKLSCKVVVEVPQTCRFILSTSQCQLSETFLMEAYPILSRNSLKFMVQDDGEVKLFPETDETPTILNVKRGIISALLVPVMEEEGSKYMETLHGLCKTDVTVSSRGNIANNVTFIRDLSKCDHFNPMKDFTSPLALMSGLDFPLSQLIRSTQTCSYQFDDKTQHMTTGTCWEKVTQCFVLMVSRFLYICADEANMKDLHMEATADKAPTQTKDTMLASMRELNALSQTDDGERRAGLFHKLVSEIRQLRNETLSHAVTEMLEVSSLLTWQALAQCGTPECTSAILKILRTFDRSSLEIDAVVYSMGFLPNVNIQDMLTMAQYKQSKAIMYSLSNSIRR</sequence>
<reference evidence="21" key="2">
    <citation type="submission" date="2025-09" db="UniProtKB">
        <authorList>
            <consortium name="Ensembl"/>
        </authorList>
    </citation>
    <scope>IDENTIFICATION</scope>
</reference>
<protein>
    <recommendedName>
        <fullName evidence="20">Vitellogenin domain-containing protein</fullName>
    </recommendedName>
</protein>
<evidence type="ECO:0000256" key="2">
    <source>
        <dbReference type="ARBA" id="ARBA00004502"/>
    </source>
</evidence>
<evidence type="ECO:0000256" key="9">
    <source>
        <dbReference type="ARBA" id="ARBA00022674"/>
    </source>
</evidence>
<dbReference type="GO" id="GO:0034359">
    <property type="term" value="C:mature chylomicron"/>
    <property type="evidence" value="ECO:0007669"/>
    <property type="project" value="TreeGrafter"/>
</dbReference>
<organism evidence="21 22">
    <name type="scientific">Paramormyrops kingsleyae</name>
    <dbReference type="NCBI Taxonomy" id="1676925"/>
    <lineage>
        <taxon>Eukaryota</taxon>
        <taxon>Metazoa</taxon>
        <taxon>Chordata</taxon>
        <taxon>Craniata</taxon>
        <taxon>Vertebrata</taxon>
        <taxon>Euteleostomi</taxon>
        <taxon>Actinopterygii</taxon>
        <taxon>Neopterygii</taxon>
        <taxon>Teleostei</taxon>
        <taxon>Osteoglossocephala</taxon>
        <taxon>Osteoglossomorpha</taxon>
        <taxon>Osteoglossiformes</taxon>
        <taxon>Mormyridae</taxon>
        <taxon>Paramormyrops</taxon>
    </lineage>
</organism>
<dbReference type="GO" id="GO:0005811">
    <property type="term" value="C:lipid droplet"/>
    <property type="evidence" value="ECO:0007669"/>
    <property type="project" value="UniProtKB-SubCell"/>
</dbReference>
<accession>A0A3B3RLB7</accession>
<evidence type="ECO:0000256" key="15">
    <source>
        <dbReference type="ARBA" id="ARBA00023166"/>
    </source>
</evidence>
<evidence type="ECO:0000256" key="18">
    <source>
        <dbReference type="PROSITE-ProRule" id="PRU00557"/>
    </source>
</evidence>
<dbReference type="SUPFAM" id="SSF48431">
    <property type="entry name" value="Lipovitellin-phosvitin complex, superhelical domain"/>
    <property type="match status" value="1"/>
</dbReference>